<feature type="domain" description="HTH lacI-type" evidence="4">
    <location>
        <begin position="5"/>
        <end position="59"/>
    </location>
</feature>
<keyword evidence="2" id="KW-0238">DNA-binding</keyword>
<dbReference type="Gene3D" id="3.40.50.2300">
    <property type="match status" value="2"/>
</dbReference>
<dbReference type="InterPro" id="IPR046335">
    <property type="entry name" value="LacI/GalR-like_sensor"/>
</dbReference>
<dbReference type="PROSITE" id="PS50932">
    <property type="entry name" value="HTH_LACI_2"/>
    <property type="match status" value="1"/>
</dbReference>
<dbReference type="SUPFAM" id="SSF47413">
    <property type="entry name" value="lambda repressor-like DNA-binding domains"/>
    <property type="match status" value="1"/>
</dbReference>
<keyword evidence="1" id="KW-0805">Transcription regulation</keyword>
<dbReference type="PANTHER" id="PTHR30146">
    <property type="entry name" value="LACI-RELATED TRANSCRIPTIONAL REPRESSOR"/>
    <property type="match status" value="1"/>
</dbReference>
<dbReference type="InterPro" id="IPR000843">
    <property type="entry name" value="HTH_LacI"/>
</dbReference>
<proteinExistence type="predicted"/>
<evidence type="ECO:0000256" key="2">
    <source>
        <dbReference type="ARBA" id="ARBA00023125"/>
    </source>
</evidence>
<gene>
    <name evidence="5" type="ORF">ACFO1S_13480</name>
</gene>
<dbReference type="Pfam" id="PF13377">
    <property type="entry name" value="Peripla_BP_3"/>
    <property type="match status" value="1"/>
</dbReference>
<dbReference type="CDD" id="cd01392">
    <property type="entry name" value="HTH_LacI"/>
    <property type="match status" value="1"/>
</dbReference>
<dbReference type="RefSeq" id="WP_204604853.1">
    <property type="nucleotide sequence ID" value="NZ_JBHSED010000023.1"/>
</dbReference>
<keyword evidence="6" id="KW-1185">Reference proteome</keyword>
<evidence type="ECO:0000313" key="6">
    <source>
        <dbReference type="Proteomes" id="UP001595755"/>
    </source>
</evidence>
<dbReference type="EMBL" id="JBHSED010000023">
    <property type="protein sequence ID" value="MFC4304434.1"/>
    <property type="molecule type" value="Genomic_DNA"/>
</dbReference>
<dbReference type="PANTHER" id="PTHR30146:SF109">
    <property type="entry name" value="HTH-TYPE TRANSCRIPTIONAL REGULATOR GALS"/>
    <property type="match status" value="1"/>
</dbReference>
<evidence type="ECO:0000259" key="4">
    <source>
        <dbReference type="PROSITE" id="PS50932"/>
    </source>
</evidence>
<dbReference type="CDD" id="cd19974">
    <property type="entry name" value="PBP1_LacI-like"/>
    <property type="match status" value="1"/>
</dbReference>
<dbReference type="InterPro" id="IPR028082">
    <property type="entry name" value="Peripla_BP_I"/>
</dbReference>
<dbReference type="Pfam" id="PF00356">
    <property type="entry name" value="LacI"/>
    <property type="match status" value="1"/>
</dbReference>
<dbReference type="SUPFAM" id="SSF53822">
    <property type="entry name" value="Periplasmic binding protein-like I"/>
    <property type="match status" value="1"/>
</dbReference>
<evidence type="ECO:0000313" key="5">
    <source>
        <dbReference type="EMBL" id="MFC4304434.1"/>
    </source>
</evidence>
<organism evidence="5 6">
    <name type="scientific">Cohnella boryungensis</name>
    <dbReference type="NCBI Taxonomy" id="768479"/>
    <lineage>
        <taxon>Bacteria</taxon>
        <taxon>Bacillati</taxon>
        <taxon>Bacillota</taxon>
        <taxon>Bacilli</taxon>
        <taxon>Bacillales</taxon>
        <taxon>Paenibacillaceae</taxon>
        <taxon>Cohnella</taxon>
    </lineage>
</organism>
<accession>A0ABV8SD31</accession>
<evidence type="ECO:0000256" key="1">
    <source>
        <dbReference type="ARBA" id="ARBA00023015"/>
    </source>
</evidence>
<name>A0ABV8SD31_9BACL</name>
<dbReference type="Gene3D" id="1.10.260.40">
    <property type="entry name" value="lambda repressor-like DNA-binding domains"/>
    <property type="match status" value="1"/>
</dbReference>
<dbReference type="InterPro" id="IPR010982">
    <property type="entry name" value="Lambda_DNA-bd_dom_sf"/>
</dbReference>
<dbReference type="SMART" id="SM00354">
    <property type="entry name" value="HTH_LACI"/>
    <property type="match status" value="1"/>
</dbReference>
<protein>
    <submittedName>
        <fullName evidence="5">Substrate-binding domain-containing protein</fullName>
    </submittedName>
</protein>
<reference evidence="6" key="1">
    <citation type="journal article" date="2019" name="Int. J. Syst. Evol. Microbiol.">
        <title>The Global Catalogue of Microorganisms (GCM) 10K type strain sequencing project: providing services to taxonomists for standard genome sequencing and annotation.</title>
        <authorList>
            <consortium name="The Broad Institute Genomics Platform"/>
            <consortium name="The Broad Institute Genome Sequencing Center for Infectious Disease"/>
            <person name="Wu L."/>
            <person name="Ma J."/>
        </authorList>
    </citation>
    <scope>NUCLEOTIDE SEQUENCE [LARGE SCALE GENOMIC DNA]</scope>
    <source>
        <strain evidence="6">CGMCC 4.1641</strain>
    </source>
</reference>
<dbReference type="Proteomes" id="UP001595755">
    <property type="component" value="Unassembled WGS sequence"/>
</dbReference>
<evidence type="ECO:0000256" key="3">
    <source>
        <dbReference type="ARBA" id="ARBA00023163"/>
    </source>
</evidence>
<keyword evidence="3" id="KW-0804">Transcription</keyword>
<comment type="caution">
    <text evidence="5">The sequence shown here is derived from an EMBL/GenBank/DDBJ whole genome shotgun (WGS) entry which is preliminary data.</text>
</comment>
<sequence>MKQSVTMRDIADKLGVSSVTVSKAINDKEGVGEDLRKKIKEAAIDMGYRLNAAAKSMKDGLSYNIGIIIPERFTDVTQGFYMRFYQDLAKSMDEHSYSGIMHILSMEDEDNLILPRVYLEKKVDGFIILGQVRRSYIDMFLQTDTPIVFLDFYTDQPDVDCVITDNFYGMYDLTNYLIRLGHRDIAFVGNIHATSSILDRYLGYYKSILEHGIQVDSDYLVNDRDENGQYIDMTLPARMPSAFVCNCDQIAFYLISLLRRKGVNVPEDCSVVGFDNDIYAGLADPNLTTVEVNMAEMSKTAVSMIVEKLKNRNSSQGRVAIKGKIVYRDSVKDLR</sequence>